<feature type="transmembrane region" description="Helical" evidence="7">
    <location>
        <begin position="384"/>
        <end position="406"/>
    </location>
</feature>
<feature type="transmembrane region" description="Helical" evidence="7">
    <location>
        <begin position="46"/>
        <end position="69"/>
    </location>
</feature>
<dbReference type="PANTHER" id="PTHR30213:SF1">
    <property type="entry name" value="INNER MEMBRANE PROTEIN YHJD"/>
    <property type="match status" value="1"/>
</dbReference>
<organism evidence="8">
    <name type="scientific">Deinococcus sp. VB142</name>
    <dbReference type="NCBI Taxonomy" id="3112952"/>
    <lineage>
        <taxon>Bacteria</taxon>
        <taxon>Thermotogati</taxon>
        <taxon>Deinococcota</taxon>
        <taxon>Deinococci</taxon>
        <taxon>Deinococcales</taxon>
        <taxon>Deinococcaceae</taxon>
        <taxon>Deinococcus</taxon>
    </lineage>
</organism>
<dbReference type="Pfam" id="PF03631">
    <property type="entry name" value="Virul_fac_BrkB"/>
    <property type="match status" value="1"/>
</dbReference>
<accession>A0AAU6PZK3</accession>
<evidence type="ECO:0000313" key="8">
    <source>
        <dbReference type="EMBL" id="WYF43810.1"/>
    </source>
</evidence>
<evidence type="ECO:0000256" key="1">
    <source>
        <dbReference type="ARBA" id="ARBA00004651"/>
    </source>
</evidence>
<proteinExistence type="predicted"/>
<evidence type="ECO:0000256" key="5">
    <source>
        <dbReference type="ARBA" id="ARBA00023136"/>
    </source>
</evidence>
<evidence type="ECO:0000256" key="2">
    <source>
        <dbReference type="ARBA" id="ARBA00022475"/>
    </source>
</evidence>
<keyword evidence="4 7" id="KW-1133">Transmembrane helix</keyword>
<evidence type="ECO:0000256" key="4">
    <source>
        <dbReference type="ARBA" id="ARBA00022989"/>
    </source>
</evidence>
<dbReference type="GO" id="GO:0005886">
    <property type="term" value="C:plasma membrane"/>
    <property type="evidence" value="ECO:0007669"/>
    <property type="project" value="UniProtKB-SubCell"/>
</dbReference>
<feature type="transmembrane region" description="Helical" evidence="7">
    <location>
        <begin position="159"/>
        <end position="186"/>
    </location>
</feature>
<sequence>MTVTPSPGSLRGAAPKKMTAGDLFGLIGDSAKAFGQDKAPRLAAAISYYAISSLAPLLLFAVAVAGFFLSDPAVADKLFGPEGSVAQSVGKDAAEFLRNLVSNQEGIRKGSIIATIIAFVVTFMGATGLFVQLQDALNSMWGADPGPPQGIVNIVKTRLIAFVLILGIGLVLMLFLALNTWLSALAHTLGDSLGIGAVLVRVGTFVLSALLLTPVFAAIFKFLPAVKLEWREVLVGGAITAVLFSIGQILIGLYLGRAAPSSFSGAAGTLVALLAWIYYSAMIFFFGAEATWVYSQKFGSSAGGAGNTAKKAALAEQGAQVDTKPGQQELEAQAEALRKGQPIRDHRGRVVRTGGARPVPLTTMPRPGSAPTRSGKLLPNVLAAVWNAFAAILAVPTVLILGLFGLGKDKRR</sequence>
<evidence type="ECO:0000256" key="6">
    <source>
        <dbReference type="SAM" id="MobiDB-lite"/>
    </source>
</evidence>
<feature type="transmembrane region" description="Helical" evidence="7">
    <location>
        <begin position="234"/>
        <end position="255"/>
    </location>
</feature>
<protein>
    <submittedName>
        <fullName evidence="8">YihY/virulence factor BrkB family protein</fullName>
    </submittedName>
</protein>
<feature type="transmembrane region" description="Helical" evidence="7">
    <location>
        <begin position="112"/>
        <end position="131"/>
    </location>
</feature>
<dbReference type="RefSeq" id="WP_339094806.1">
    <property type="nucleotide sequence ID" value="NZ_CP149782.1"/>
</dbReference>
<dbReference type="EMBL" id="CP149782">
    <property type="protein sequence ID" value="WYF43810.1"/>
    <property type="molecule type" value="Genomic_DNA"/>
</dbReference>
<dbReference type="InterPro" id="IPR017039">
    <property type="entry name" value="Virul_fac_BrkB"/>
</dbReference>
<evidence type="ECO:0000256" key="7">
    <source>
        <dbReference type="SAM" id="Phobius"/>
    </source>
</evidence>
<reference evidence="8" key="1">
    <citation type="submission" date="2024-03" db="EMBL/GenBank/DDBJ databases">
        <title>Deinococcus weizhi sp. nov., isolated from human skin.</title>
        <authorList>
            <person name="Wei Z."/>
            <person name="Tian F."/>
            <person name="Yang C."/>
            <person name="Xin L.T."/>
            <person name="Wen Z.J."/>
            <person name="Lan K.C."/>
            <person name="Yu L."/>
            <person name="Zhe W."/>
            <person name="Dan F.D."/>
            <person name="Jun W."/>
            <person name="Rui Z."/>
            <person name="Yong X.J."/>
            <person name="Ting Y."/>
            <person name="Wei X."/>
            <person name="Xu Z.G."/>
            <person name="Xin Z."/>
            <person name="Dong F.G."/>
            <person name="Ni X.M."/>
            <person name="Zheng M.G."/>
            <person name="Chun Y."/>
            <person name="Qian W.X."/>
        </authorList>
    </citation>
    <scope>NUCLEOTIDE SEQUENCE</scope>
    <source>
        <strain evidence="8">VB142</strain>
    </source>
</reference>
<gene>
    <name evidence="8" type="ORF">WDJ50_10340</name>
</gene>
<feature type="region of interest" description="Disordered" evidence="6">
    <location>
        <begin position="343"/>
        <end position="373"/>
    </location>
</feature>
<dbReference type="AlphaFoldDB" id="A0AAU6PZK3"/>
<keyword evidence="5 7" id="KW-0472">Membrane</keyword>
<keyword evidence="2" id="KW-1003">Cell membrane</keyword>
<feature type="transmembrane region" description="Helical" evidence="7">
    <location>
        <begin position="267"/>
        <end position="288"/>
    </location>
</feature>
<comment type="subcellular location">
    <subcellularLocation>
        <location evidence="1">Cell membrane</location>
        <topology evidence="1">Multi-pass membrane protein</topology>
    </subcellularLocation>
</comment>
<feature type="transmembrane region" description="Helical" evidence="7">
    <location>
        <begin position="198"/>
        <end position="222"/>
    </location>
</feature>
<dbReference type="PANTHER" id="PTHR30213">
    <property type="entry name" value="INNER MEMBRANE PROTEIN YHJD"/>
    <property type="match status" value="1"/>
</dbReference>
<name>A0AAU6PZK3_9DEIO</name>
<keyword evidence="3 7" id="KW-0812">Transmembrane</keyword>
<evidence type="ECO:0000256" key="3">
    <source>
        <dbReference type="ARBA" id="ARBA00022692"/>
    </source>
</evidence>